<sequence length="177" mass="19619">MTAMNDIERQAERYSEARETLAGLLTELQATTEAIKSDRLPAIRRAIRRASEQHDKLRALIEEAPDLFAKPKSRVLHGIKVGFQKSKGKIEFDDPDRVVLLIERHFPEQADVLIATSKKPAKDALANLTGAELKRLGINVIEGGDVLLIRPVDSAVDKMVDALLKAATDDKQDEEGE</sequence>
<dbReference type="OrthoDB" id="7061174at2"/>
<keyword evidence="1" id="KW-0175">Coiled coil</keyword>
<dbReference type="EMBL" id="MDUX01000003">
    <property type="protein sequence ID" value="KAF7600610.1"/>
    <property type="molecule type" value="Genomic_DNA"/>
</dbReference>
<gene>
    <name evidence="2" type="ORF">BGI27_01625</name>
    <name evidence="3" type="ORF">CGU29_01540</name>
</gene>
<evidence type="ECO:0000313" key="4">
    <source>
        <dbReference type="Proteomes" id="UP000216107"/>
    </source>
</evidence>
<dbReference type="RefSeq" id="WP_095523178.1">
    <property type="nucleotide sequence ID" value="NZ_MDUX01000003.1"/>
</dbReference>
<dbReference type="EMBL" id="NMRN01000002">
    <property type="protein sequence ID" value="PAS95153.1"/>
    <property type="molecule type" value="Genomic_DNA"/>
</dbReference>
<dbReference type="Proteomes" id="UP000216107">
    <property type="component" value="Unassembled WGS sequence"/>
</dbReference>
<evidence type="ECO:0000313" key="5">
    <source>
        <dbReference type="Proteomes" id="UP000623509"/>
    </source>
</evidence>
<reference evidence="3 4" key="2">
    <citation type="submission" date="2017-07" db="EMBL/GenBank/DDBJ databases">
        <title>Candidatus Dactylopiibacterium carminicum, a nitrogen-fixing symbiont of the cochineal insect Dactylopius coccus and Dactylopius opuntiae (Hemiptera: Coccoidea: Dactylopiidae).</title>
        <authorList>
            <person name="Vera A."/>
        </authorList>
    </citation>
    <scope>NUCLEOTIDE SEQUENCE [LARGE SCALE GENOMIC DNA]</scope>
    <source>
        <strain evidence="3 4">NFDCM</strain>
    </source>
</reference>
<dbReference type="Proteomes" id="UP000623509">
    <property type="component" value="Unassembled WGS sequence"/>
</dbReference>
<organism evidence="3 4">
    <name type="scientific">Candidatus Dactylopiibacterium carminicum</name>
    <dbReference type="NCBI Taxonomy" id="857335"/>
    <lineage>
        <taxon>Bacteria</taxon>
        <taxon>Pseudomonadati</taxon>
        <taxon>Pseudomonadota</taxon>
        <taxon>Betaproteobacteria</taxon>
        <taxon>Rhodocyclales</taxon>
        <taxon>Rhodocyclaceae</taxon>
        <taxon>Candidatus Dactylopiibacterium</taxon>
    </lineage>
</organism>
<accession>A0A272EYG9</accession>
<dbReference type="AlphaFoldDB" id="A0A272EYG9"/>
<dbReference type="SUPFAM" id="SSF161266">
    <property type="entry name" value="Gam-like"/>
    <property type="match status" value="1"/>
</dbReference>
<evidence type="ECO:0008006" key="6">
    <source>
        <dbReference type="Google" id="ProtNLM"/>
    </source>
</evidence>
<protein>
    <recommendedName>
        <fullName evidence="6">Host-nuclease inhibitor protein Gam</fullName>
    </recommendedName>
</protein>
<evidence type="ECO:0000313" key="2">
    <source>
        <dbReference type="EMBL" id="KAF7600610.1"/>
    </source>
</evidence>
<proteinExistence type="predicted"/>
<evidence type="ECO:0000256" key="1">
    <source>
        <dbReference type="SAM" id="Coils"/>
    </source>
</evidence>
<feature type="coiled-coil region" evidence="1">
    <location>
        <begin position="7"/>
        <end position="63"/>
    </location>
</feature>
<evidence type="ECO:0000313" key="3">
    <source>
        <dbReference type="EMBL" id="PAS95153.1"/>
    </source>
</evidence>
<name>A0A272EYG9_9RHOO</name>
<comment type="caution">
    <text evidence="3">The sequence shown here is derived from an EMBL/GenBank/DDBJ whole genome shotgun (WGS) entry which is preliminary data.</text>
</comment>
<reference evidence="2 5" key="1">
    <citation type="submission" date="2016-08" db="EMBL/GenBank/DDBJ databases">
        <title>Candidatus Dactylopiibacterium carminicum genome sequence.</title>
        <authorList>
            <person name="Ramirez-Puebla S.T."/>
            <person name="Ormeno-Orrillo E."/>
            <person name="Vera-Ponce De Leon A."/>
            <person name="Luis L."/>
            <person name="Sanchez-Flores A."/>
            <person name="Monica R."/>
            <person name="Martinez-Romero E."/>
        </authorList>
    </citation>
    <scope>NUCLEOTIDE SEQUENCE [LARGE SCALE GENOMIC DNA]</scope>
    <source>
        <strain evidence="2">END1</strain>
    </source>
</reference>
<keyword evidence="5" id="KW-1185">Reference proteome</keyword>